<reference evidence="2" key="1">
    <citation type="submission" date="2016-06" db="EMBL/GenBank/DDBJ databases">
        <authorList>
            <person name="Radolfova-Krizova L."/>
            <person name="Nemec A."/>
        </authorList>
    </citation>
    <scope>NUCLEOTIDE SEQUENCE [LARGE SCALE GENOMIC DNA]</scope>
    <source>
        <strain evidence="2">ANC 4275</strain>
    </source>
</reference>
<accession>A0A1A7RDI6</accession>
<keyword evidence="2" id="KW-1185">Reference proteome</keyword>
<evidence type="ECO:0000313" key="2">
    <source>
        <dbReference type="Proteomes" id="UP000185753"/>
    </source>
</evidence>
<comment type="caution">
    <text evidence="1">The sequence shown here is derived from an EMBL/GenBank/DDBJ whole genome shotgun (WGS) entry which is preliminary data.</text>
</comment>
<evidence type="ECO:0008006" key="3">
    <source>
        <dbReference type="Google" id="ProtNLM"/>
    </source>
</evidence>
<dbReference type="OrthoDB" id="6711682at2"/>
<sequence length="333" mass="37887">MTQKVVLLDLENSPPTANLLRNIVEHYSTLYLFSCSGKFEYALEDLTEIAGWIGSGQVVILDIPETPEKEFEYAVIVGQLMALIDPETHIEVISGMPEIDLLMQLLHGSDLSASLIQIQPVENVGKVKYKIPDIAAIRNKPDLLLVKQYCDGLDKLNGKPNSLEKLKNSLINVLQISAEKAQHLLGMLINLKIVKRFDEQISIRKKVLKQWVQLDLTASVEPKQTAPIANLEQFSAQLESHELYNEDTASVIQAAQQGLFKNFNKIDPVQMEVIRKLHELKSDKPKDIYALRDLLEQMFPQSDVRLLLKELIEKGYIYWNGHEVLYSHEMFLN</sequence>
<dbReference type="Proteomes" id="UP000185753">
    <property type="component" value="Unassembled WGS sequence"/>
</dbReference>
<organism evidence="1 2">
    <name type="scientific">Acinetobacter gandensis</name>
    <dbReference type="NCBI Taxonomy" id="1443941"/>
    <lineage>
        <taxon>Bacteria</taxon>
        <taxon>Pseudomonadati</taxon>
        <taxon>Pseudomonadota</taxon>
        <taxon>Gammaproteobacteria</taxon>
        <taxon>Moraxellales</taxon>
        <taxon>Moraxellaceae</taxon>
        <taxon>Acinetobacter</taxon>
    </lineage>
</organism>
<dbReference type="AlphaFoldDB" id="A0A1A7RDI6"/>
<name>A0A1A7RDI6_9GAMM</name>
<evidence type="ECO:0000313" key="1">
    <source>
        <dbReference type="EMBL" id="OBX28757.1"/>
    </source>
</evidence>
<dbReference type="RefSeq" id="WP_067763808.1">
    <property type="nucleotide sequence ID" value="NZ_LZDS01000023.1"/>
</dbReference>
<protein>
    <recommendedName>
        <fullName evidence="3">PIN-like domain-containing protein</fullName>
    </recommendedName>
</protein>
<dbReference type="STRING" id="1443941.A9J31_03815"/>
<gene>
    <name evidence="1" type="ORF">A9J31_03815</name>
</gene>
<dbReference type="EMBL" id="LZDS01000023">
    <property type="protein sequence ID" value="OBX28757.1"/>
    <property type="molecule type" value="Genomic_DNA"/>
</dbReference>
<proteinExistence type="predicted"/>